<evidence type="ECO:0000256" key="14">
    <source>
        <dbReference type="ARBA" id="ARBA00022842"/>
    </source>
</evidence>
<dbReference type="GO" id="GO:0045338">
    <property type="term" value="P:farnesyl diphosphate metabolic process"/>
    <property type="evidence" value="ECO:0007669"/>
    <property type="project" value="InterPro"/>
</dbReference>
<evidence type="ECO:0000256" key="31">
    <source>
        <dbReference type="ARBA" id="ARBA00048315"/>
    </source>
</evidence>
<evidence type="ECO:0000256" key="9">
    <source>
        <dbReference type="ARBA" id="ARBA00022679"/>
    </source>
</evidence>
<keyword evidence="8" id="KW-0153">Cholesterol metabolism</keyword>
<evidence type="ECO:0000256" key="7">
    <source>
        <dbReference type="ARBA" id="ARBA00022516"/>
    </source>
</evidence>
<keyword evidence="15" id="KW-0521">NADP</keyword>
<evidence type="ECO:0000256" key="4">
    <source>
        <dbReference type="ARBA" id="ARBA00006251"/>
    </source>
</evidence>
<dbReference type="InterPro" id="IPR006449">
    <property type="entry name" value="Squal_synth-like"/>
</dbReference>
<comment type="catalytic activity">
    <reaction evidence="32">
        <text>2 (2E,6E)-farnesyl diphosphate + NADH + H(+) = squalene + 2 diphosphate + NAD(+)</text>
        <dbReference type="Rhea" id="RHEA:32299"/>
        <dbReference type="ChEBI" id="CHEBI:15378"/>
        <dbReference type="ChEBI" id="CHEBI:15440"/>
        <dbReference type="ChEBI" id="CHEBI:33019"/>
        <dbReference type="ChEBI" id="CHEBI:57540"/>
        <dbReference type="ChEBI" id="CHEBI:57945"/>
        <dbReference type="ChEBI" id="CHEBI:175763"/>
        <dbReference type="EC" id="2.5.1.21"/>
    </reaction>
    <physiologicalReaction direction="left-to-right" evidence="32">
        <dbReference type="Rhea" id="RHEA:32300"/>
    </physiologicalReaction>
</comment>
<keyword evidence="14" id="KW-0460">Magnesium</keyword>
<keyword evidence="9" id="KW-0808">Transferase</keyword>
<dbReference type="GO" id="GO:0005789">
    <property type="term" value="C:endoplasmic reticulum membrane"/>
    <property type="evidence" value="ECO:0007669"/>
    <property type="project" value="UniProtKB-SubCell"/>
</dbReference>
<keyword evidence="12" id="KW-0152">Cholesterol biosynthesis</keyword>
<keyword evidence="18" id="KW-0756">Sterol biosynthesis</keyword>
<dbReference type="EMBL" id="JAATJU010022217">
    <property type="protein sequence ID" value="KAH0511302.1"/>
    <property type="molecule type" value="Genomic_DNA"/>
</dbReference>
<dbReference type="InterPro" id="IPR008949">
    <property type="entry name" value="Isoprenoid_synthase_dom_sf"/>
</dbReference>
<dbReference type="GO" id="GO:0051996">
    <property type="term" value="F:squalene synthase [NAD(P)H] activity"/>
    <property type="evidence" value="ECO:0007669"/>
    <property type="project" value="UniProtKB-EC"/>
</dbReference>
<evidence type="ECO:0000256" key="8">
    <source>
        <dbReference type="ARBA" id="ARBA00022548"/>
    </source>
</evidence>
<evidence type="ECO:0000256" key="12">
    <source>
        <dbReference type="ARBA" id="ARBA00022778"/>
    </source>
</evidence>
<keyword evidence="22" id="KW-1207">Sterol metabolism</keyword>
<evidence type="ECO:0000256" key="29">
    <source>
        <dbReference type="ARBA" id="ARBA00047468"/>
    </source>
</evidence>
<evidence type="ECO:0000256" key="26">
    <source>
        <dbReference type="ARBA" id="ARBA00031079"/>
    </source>
</evidence>
<dbReference type="SUPFAM" id="SSF48576">
    <property type="entry name" value="Terpenoid synthases"/>
    <property type="match status" value="2"/>
</dbReference>
<keyword evidence="16" id="KW-0752">Steroid biosynthesis</keyword>
<evidence type="ECO:0000313" key="34">
    <source>
        <dbReference type="Proteomes" id="UP000710432"/>
    </source>
</evidence>
<name>A0A8J6GI09_MICOH</name>
<dbReference type="EC" id="2.5.1.21" evidence="5"/>
<evidence type="ECO:0000256" key="25">
    <source>
        <dbReference type="ARBA" id="ARBA00023268"/>
    </source>
</evidence>
<keyword evidence="20" id="KW-0443">Lipid metabolism</keyword>
<comment type="function">
    <text evidence="28">Catalyzes the condensation of 2 farnesyl pyrophosphate (FPP) moieties to form squalene. Proceeds in two distinct steps. In the first half-reaction, two molecules of FPP react to form the stable presqualene diphosphate intermediate (PSQPP), with concomitant release of a proton and a molecule of inorganic diphosphate. In the second half-reaction, PSQPP undergoes heterolysis, isomerization, and reduction with NADPH or NADH to form squalene. It is the first committed enzyme of the sterol biosynthesis pathway.</text>
</comment>
<organism evidence="33 34">
    <name type="scientific">Microtus ochrogaster</name>
    <name type="common">Prairie vole</name>
    <dbReference type="NCBI Taxonomy" id="79684"/>
    <lineage>
        <taxon>Eukaryota</taxon>
        <taxon>Metazoa</taxon>
        <taxon>Chordata</taxon>
        <taxon>Craniata</taxon>
        <taxon>Vertebrata</taxon>
        <taxon>Euteleostomi</taxon>
        <taxon>Mammalia</taxon>
        <taxon>Eutheria</taxon>
        <taxon>Euarchontoglires</taxon>
        <taxon>Glires</taxon>
        <taxon>Rodentia</taxon>
        <taxon>Myomorpha</taxon>
        <taxon>Muroidea</taxon>
        <taxon>Cricetidae</taxon>
        <taxon>Arvicolinae</taxon>
        <taxon>Microtus</taxon>
    </lineage>
</organism>
<evidence type="ECO:0000256" key="30">
    <source>
        <dbReference type="ARBA" id="ARBA00047541"/>
    </source>
</evidence>
<keyword evidence="11" id="KW-0479">Metal-binding</keyword>
<sequence length="614" mass="70273">MTAAGSTKAMALVKRTLVLSPVAAPRTPGSPPRCCSWPLTAWPCKDWSWARSPTASCLPQPHSCSTSATAVCLLCPQDSLSSSLKTCYKYLNQTSRSFAVVIQALDGEMRHAVCVFYLVLRALDTVEDDMTISVEKKIPMLRNFHTFLYEPEWRFMESKEKHRQVLEDFPTVWGRYVKKLEDFAKPENIDVAVQCLNELITNTLHHIPDVITYLSRLRNQSVFNFCAIPQDSLSSSLKTCYKYLNQTSRSFAVVIQALDGEMRHAVCVFYLVLRALDTVEDDMTISVEKKIPMLRNFHTFLYEPEWRFMESKEKHRQVLEDFPTISLEFRNLAEKYQTVIADICQKMGCGMAEFVDKHVTSKQDWDKYCYYVAGLVGIGLSRLFSASEFEDPLVGEDTECANSMGLFLQKTNIIRDYLEDQQEGREFWPREVWGRYVKKLEDFAKPENIDVAVQCLNELITNTLHHIPDVITYLSRLRNQSVFNFCAIPQVMAIATLAACYNNQQVFKGVVKIRKGQAVTLMMDATNMPAVKAIIQQYIEEIYHRIPNSDPSSSKTKQVISTIRTQSLPNCQLISRSHYSPIYLSFVMLLAALSWQYLSTLSQVTEDYMQTGEH</sequence>
<keyword evidence="17" id="KW-1133">Transmembrane helix</keyword>
<evidence type="ECO:0000256" key="28">
    <source>
        <dbReference type="ARBA" id="ARBA00045166"/>
    </source>
</evidence>
<dbReference type="GO" id="GO:0008299">
    <property type="term" value="P:isoprenoid biosynthetic process"/>
    <property type="evidence" value="ECO:0007669"/>
    <property type="project" value="UniProtKB-KW"/>
</dbReference>
<proteinExistence type="inferred from homology"/>
<dbReference type="PANTHER" id="PTHR11626:SF2">
    <property type="entry name" value="SQUALENE SYNTHASE"/>
    <property type="match status" value="1"/>
</dbReference>
<gene>
    <name evidence="33" type="ORF">LTLLF_150605</name>
</gene>
<keyword evidence="21" id="KW-0472">Membrane</keyword>
<comment type="catalytic activity">
    <reaction evidence="31">
        <text>2 (2E,6E)-farnesyl diphosphate = presqualene diphosphate + diphosphate</text>
        <dbReference type="Rhea" id="RHEA:22672"/>
        <dbReference type="ChEBI" id="CHEBI:33019"/>
        <dbReference type="ChEBI" id="CHEBI:57310"/>
        <dbReference type="ChEBI" id="CHEBI:175763"/>
    </reaction>
    <physiologicalReaction direction="left-to-right" evidence="31">
        <dbReference type="Rhea" id="RHEA:22673"/>
    </physiologicalReaction>
</comment>
<evidence type="ECO:0000256" key="6">
    <source>
        <dbReference type="ARBA" id="ARBA00015135"/>
    </source>
</evidence>
<evidence type="ECO:0000256" key="19">
    <source>
        <dbReference type="ARBA" id="ARBA00023027"/>
    </source>
</evidence>
<evidence type="ECO:0000256" key="16">
    <source>
        <dbReference type="ARBA" id="ARBA00022955"/>
    </source>
</evidence>
<dbReference type="AlphaFoldDB" id="A0A8J6GI09"/>
<evidence type="ECO:0000256" key="17">
    <source>
        <dbReference type="ARBA" id="ARBA00022989"/>
    </source>
</evidence>
<evidence type="ECO:0000256" key="24">
    <source>
        <dbReference type="ARBA" id="ARBA00023229"/>
    </source>
</evidence>
<keyword evidence="7" id="KW-0444">Lipid biosynthesis</keyword>
<dbReference type="GO" id="GO:0006695">
    <property type="term" value="P:cholesterol biosynthetic process"/>
    <property type="evidence" value="ECO:0007669"/>
    <property type="project" value="UniProtKB-KW"/>
</dbReference>
<evidence type="ECO:0000256" key="21">
    <source>
        <dbReference type="ARBA" id="ARBA00023136"/>
    </source>
</evidence>
<keyword evidence="24" id="KW-0414">Isoprene biosynthesis</keyword>
<dbReference type="Proteomes" id="UP000710432">
    <property type="component" value="Unassembled WGS sequence"/>
</dbReference>
<comment type="caution">
    <text evidence="33">The sequence shown here is derived from an EMBL/GenBank/DDBJ whole genome shotgun (WGS) entry which is preliminary data.</text>
</comment>
<comment type="catalytic activity">
    <reaction evidence="29">
        <text>presqualene diphosphate + NADPH + H(+) = squalene + diphosphate + NADP(+)</text>
        <dbReference type="Rhea" id="RHEA:22232"/>
        <dbReference type="ChEBI" id="CHEBI:15378"/>
        <dbReference type="ChEBI" id="CHEBI:15440"/>
        <dbReference type="ChEBI" id="CHEBI:33019"/>
        <dbReference type="ChEBI" id="CHEBI:57310"/>
        <dbReference type="ChEBI" id="CHEBI:57783"/>
        <dbReference type="ChEBI" id="CHEBI:58349"/>
    </reaction>
    <physiologicalReaction direction="left-to-right" evidence="29">
        <dbReference type="Rhea" id="RHEA:22233"/>
    </physiologicalReaction>
</comment>
<evidence type="ECO:0000256" key="22">
    <source>
        <dbReference type="ARBA" id="ARBA00023166"/>
    </source>
</evidence>
<reference evidence="33" key="1">
    <citation type="submission" date="2020-03" db="EMBL/GenBank/DDBJ databases">
        <title>Studies in the Genomics of Life Span.</title>
        <authorList>
            <person name="Glass D."/>
        </authorList>
    </citation>
    <scope>NUCLEOTIDE SEQUENCE</scope>
    <source>
        <strain evidence="33">LTLLF</strain>
        <tissue evidence="33">Muscle</tissue>
    </source>
</reference>
<comment type="similarity">
    <text evidence="4">Belongs to the phytoene/squalene synthase family.</text>
</comment>
<comment type="cofactor">
    <cofactor evidence="1">
        <name>Mg(2+)</name>
        <dbReference type="ChEBI" id="CHEBI:18420"/>
    </cofactor>
</comment>
<evidence type="ECO:0000256" key="5">
    <source>
        <dbReference type="ARBA" id="ARBA00012373"/>
    </source>
</evidence>
<keyword evidence="13" id="KW-0256">Endoplasmic reticulum</keyword>
<evidence type="ECO:0000256" key="27">
    <source>
        <dbReference type="ARBA" id="ARBA00033359"/>
    </source>
</evidence>
<dbReference type="InterPro" id="IPR002060">
    <property type="entry name" value="Squ/phyt_synthse"/>
</dbReference>
<dbReference type="Pfam" id="PF00494">
    <property type="entry name" value="SQS_PSY"/>
    <property type="match status" value="2"/>
</dbReference>
<dbReference type="Gene3D" id="1.10.600.10">
    <property type="entry name" value="Farnesyl Diphosphate Synthase"/>
    <property type="match status" value="3"/>
</dbReference>
<keyword evidence="10" id="KW-0812">Transmembrane</keyword>
<protein>
    <recommendedName>
        <fullName evidence="6">Squalene synthase</fullName>
        <ecNumber evidence="5">2.5.1.21</ecNumber>
    </recommendedName>
    <alternativeName>
        <fullName evidence="26">FPP:FPP farnesyltransferase</fullName>
    </alternativeName>
    <alternativeName>
        <fullName evidence="27">Farnesyl-diphosphate farnesyltransferase</fullName>
    </alternativeName>
</protein>
<keyword evidence="23" id="KW-0753">Steroid metabolism</keyword>
<evidence type="ECO:0000256" key="1">
    <source>
        <dbReference type="ARBA" id="ARBA00001946"/>
    </source>
</evidence>
<dbReference type="GO" id="GO:0046872">
    <property type="term" value="F:metal ion binding"/>
    <property type="evidence" value="ECO:0007669"/>
    <property type="project" value="UniProtKB-KW"/>
</dbReference>
<comment type="subcellular location">
    <subcellularLocation>
        <location evidence="2">Endoplasmic reticulum membrane</location>
        <topology evidence="2">Multi-pass membrane protein</topology>
    </subcellularLocation>
</comment>
<comment type="pathway">
    <text evidence="3">Terpene metabolism; lanosterol biosynthesis; lanosterol from farnesyl diphosphate: step 1/3.</text>
</comment>
<dbReference type="PANTHER" id="PTHR11626">
    <property type="entry name" value="FARNESYL-DIPHOSPHATE FARNESYLTRANSFERASE"/>
    <property type="match status" value="1"/>
</dbReference>
<evidence type="ECO:0000256" key="18">
    <source>
        <dbReference type="ARBA" id="ARBA00023011"/>
    </source>
</evidence>
<dbReference type="PROSITE" id="PS01044">
    <property type="entry name" value="SQUALEN_PHYTOEN_SYN_1"/>
    <property type="match status" value="1"/>
</dbReference>
<evidence type="ECO:0000256" key="20">
    <source>
        <dbReference type="ARBA" id="ARBA00023098"/>
    </source>
</evidence>
<evidence type="ECO:0000256" key="11">
    <source>
        <dbReference type="ARBA" id="ARBA00022723"/>
    </source>
</evidence>
<evidence type="ECO:0000256" key="2">
    <source>
        <dbReference type="ARBA" id="ARBA00004477"/>
    </source>
</evidence>
<keyword evidence="19" id="KW-0520">NAD</keyword>
<evidence type="ECO:0000256" key="23">
    <source>
        <dbReference type="ARBA" id="ARBA00023221"/>
    </source>
</evidence>
<evidence type="ECO:0000313" key="33">
    <source>
        <dbReference type="EMBL" id="KAH0511302.1"/>
    </source>
</evidence>
<evidence type="ECO:0000256" key="10">
    <source>
        <dbReference type="ARBA" id="ARBA00022692"/>
    </source>
</evidence>
<dbReference type="SFLD" id="SFLDS00005">
    <property type="entry name" value="Isoprenoid_Synthase_Type_I"/>
    <property type="match status" value="1"/>
</dbReference>
<evidence type="ECO:0000256" key="32">
    <source>
        <dbReference type="ARBA" id="ARBA00048854"/>
    </source>
</evidence>
<accession>A0A8J6GI09</accession>
<dbReference type="InterPro" id="IPR019845">
    <property type="entry name" value="Squalene/phytoene_synthase_CS"/>
</dbReference>
<dbReference type="FunFam" id="1.10.600.10:FF:000053">
    <property type="entry name" value="Squalene synthase"/>
    <property type="match status" value="1"/>
</dbReference>
<evidence type="ECO:0000256" key="3">
    <source>
        <dbReference type="ARBA" id="ARBA00005057"/>
    </source>
</evidence>
<dbReference type="InterPro" id="IPR044844">
    <property type="entry name" value="Trans_IPPS_euk-type"/>
</dbReference>
<dbReference type="CDD" id="cd00683">
    <property type="entry name" value="Trans_IPPS_HH"/>
    <property type="match status" value="1"/>
</dbReference>
<dbReference type="InterPro" id="IPR033904">
    <property type="entry name" value="Trans_IPPS_HH"/>
</dbReference>
<comment type="catalytic activity">
    <reaction evidence="30">
        <text>presqualene diphosphate + NADH + H(+) = squalene + diphosphate + NAD(+)</text>
        <dbReference type="Rhea" id="RHEA:22228"/>
        <dbReference type="ChEBI" id="CHEBI:15378"/>
        <dbReference type="ChEBI" id="CHEBI:15440"/>
        <dbReference type="ChEBI" id="CHEBI:33019"/>
        <dbReference type="ChEBI" id="CHEBI:57310"/>
        <dbReference type="ChEBI" id="CHEBI:57540"/>
        <dbReference type="ChEBI" id="CHEBI:57945"/>
    </reaction>
    <physiologicalReaction direction="left-to-right" evidence="30">
        <dbReference type="Rhea" id="RHEA:22229"/>
    </physiologicalReaction>
</comment>
<dbReference type="NCBIfam" id="TIGR01559">
    <property type="entry name" value="squal_synth"/>
    <property type="match status" value="1"/>
</dbReference>
<evidence type="ECO:0000256" key="13">
    <source>
        <dbReference type="ARBA" id="ARBA00022824"/>
    </source>
</evidence>
<evidence type="ECO:0000256" key="15">
    <source>
        <dbReference type="ARBA" id="ARBA00022857"/>
    </source>
</evidence>
<dbReference type="PROSITE" id="PS01045">
    <property type="entry name" value="SQUALEN_PHYTOEN_SYN_2"/>
    <property type="match status" value="1"/>
</dbReference>
<dbReference type="SFLD" id="SFLDG01018">
    <property type="entry name" value="Squalene/Phytoene_Synthase_Lik"/>
    <property type="match status" value="1"/>
</dbReference>
<keyword evidence="25" id="KW-0511">Multifunctional enzyme</keyword>